<dbReference type="EMBL" id="JACJIP010000059">
    <property type="protein sequence ID" value="MBA9088618.1"/>
    <property type="molecule type" value="Genomic_DNA"/>
</dbReference>
<comment type="caution">
    <text evidence="1">The sequence shown here is derived from an EMBL/GenBank/DDBJ whole genome shotgun (WGS) entry which is preliminary data.</text>
</comment>
<organism evidence="1 2">
    <name type="scientific">Fontibacillus solani</name>
    <dbReference type="NCBI Taxonomy" id="1572857"/>
    <lineage>
        <taxon>Bacteria</taxon>
        <taxon>Bacillati</taxon>
        <taxon>Bacillota</taxon>
        <taxon>Bacilli</taxon>
        <taxon>Bacillales</taxon>
        <taxon>Paenibacillaceae</taxon>
        <taxon>Fontibacillus</taxon>
    </lineage>
</organism>
<protein>
    <submittedName>
        <fullName evidence="1">Uncharacterized protein</fullName>
    </submittedName>
</protein>
<keyword evidence="2" id="KW-1185">Reference proteome</keyword>
<dbReference type="AlphaFoldDB" id="A0A7W3SYT0"/>
<dbReference type="Proteomes" id="UP000567067">
    <property type="component" value="Unassembled WGS sequence"/>
</dbReference>
<sequence>MLKPISIYSVTREDEDKSFGQLYLSAVDQFDPLPDFEMVDVQAFEKIPNNLTYPLVYPTLIQTVMEFENQ</sequence>
<evidence type="ECO:0000313" key="2">
    <source>
        <dbReference type="Proteomes" id="UP000567067"/>
    </source>
</evidence>
<evidence type="ECO:0000313" key="1">
    <source>
        <dbReference type="EMBL" id="MBA9088618.1"/>
    </source>
</evidence>
<proteinExistence type="predicted"/>
<reference evidence="1 2" key="1">
    <citation type="submission" date="2020-08" db="EMBL/GenBank/DDBJ databases">
        <title>Genomic Encyclopedia of Type Strains, Phase III (KMG-III): the genomes of soil and plant-associated and newly described type strains.</title>
        <authorList>
            <person name="Whitman W."/>
        </authorList>
    </citation>
    <scope>NUCLEOTIDE SEQUENCE [LARGE SCALE GENOMIC DNA]</scope>
    <source>
        <strain evidence="1 2">CECT 8693</strain>
    </source>
</reference>
<accession>A0A7W3SYT0</accession>
<dbReference type="RefSeq" id="WP_220482929.1">
    <property type="nucleotide sequence ID" value="NZ_JACJIP010000059.1"/>
</dbReference>
<name>A0A7W3SYT0_9BACL</name>
<gene>
    <name evidence="1" type="ORF">FHR92_005136</name>
</gene>